<gene>
    <name evidence="1" type="ORF">Tci_929403</name>
</gene>
<accession>A0A699XLU5</accession>
<reference evidence="1" key="1">
    <citation type="journal article" date="2019" name="Sci. Rep.">
        <title>Draft genome of Tanacetum cinerariifolium, the natural source of mosquito coil.</title>
        <authorList>
            <person name="Yamashiro T."/>
            <person name="Shiraishi A."/>
            <person name="Satake H."/>
            <person name="Nakayama K."/>
        </authorList>
    </citation>
    <scope>NUCLEOTIDE SEQUENCE</scope>
</reference>
<proteinExistence type="predicted"/>
<protein>
    <submittedName>
        <fullName evidence="1">Uncharacterized protein</fullName>
    </submittedName>
</protein>
<feature type="non-terminal residue" evidence="1">
    <location>
        <position position="1"/>
    </location>
</feature>
<evidence type="ECO:0000313" key="1">
    <source>
        <dbReference type="EMBL" id="GFD57434.1"/>
    </source>
</evidence>
<dbReference type="EMBL" id="BKCJ011841002">
    <property type="protein sequence ID" value="GFD57434.1"/>
    <property type="molecule type" value="Genomic_DNA"/>
</dbReference>
<sequence length="73" mass="7614">RAGLAGGGVCGVGRAGLCPHPRPDYRLRAGRGGVLSGVHRLRFAGLGIRWGAGVLYQSARHCGALPRPQQRAD</sequence>
<name>A0A699XLU5_TANCI</name>
<comment type="caution">
    <text evidence="1">The sequence shown here is derived from an EMBL/GenBank/DDBJ whole genome shotgun (WGS) entry which is preliminary data.</text>
</comment>
<organism evidence="1">
    <name type="scientific">Tanacetum cinerariifolium</name>
    <name type="common">Dalmatian daisy</name>
    <name type="synonym">Chrysanthemum cinerariifolium</name>
    <dbReference type="NCBI Taxonomy" id="118510"/>
    <lineage>
        <taxon>Eukaryota</taxon>
        <taxon>Viridiplantae</taxon>
        <taxon>Streptophyta</taxon>
        <taxon>Embryophyta</taxon>
        <taxon>Tracheophyta</taxon>
        <taxon>Spermatophyta</taxon>
        <taxon>Magnoliopsida</taxon>
        <taxon>eudicotyledons</taxon>
        <taxon>Gunneridae</taxon>
        <taxon>Pentapetalae</taxon>
        <taxon>asterids</taxon>
        <taxon>campanulids</taxon>
        <taxon>Asterales</taxon>
        <taxon>Asteraceae</taxon>
        <taxon>Asteroideae</taxon>
        <taxon>Anthemideae</taxon>
        <taxon>Anthemidinae</taxon>
        <taxon>Tanacetum</taxon>
    </lineage>
</organism>
<dbReference type="AlphaFoldDB" id="A0A699XLU5"/>